<evidence type="ECO:0000313" key="2">
    <source>
        <dbReference type="EMBL" id="CAF4287653.1"/>
    </source>
</evidence>
<organism evidence="2 3">
    <name type="scientific">Rotaria magnacalcarata</name>
    <dbReference type="NCBI Taxonomy" id="392030"/>
    <lineage>
        <taxon>Eukaryota</taxon>
        <taxon>Metazoa</taxon>
        <taxon>Spiralia</taxon>
        <taxon>Gnathifera</taxon>
        <taxon>Rotifera</taxon>
        <taxon>Eurotatoria</taxon>
        <taxon>Bdelloidea</taxon>
        <taxon>Philodinida</taxon>
        <taxon>Philodinidae</taxon>
        <taxon>Rotaria</taxon>
    </lineage>
</organism>
<evidence type="ECO:0000256" key="1">
    <source>
        <dbReference type="SAM" id="MobiDB-lite"/>
    </source>
</evidence>
<keyword evidence="3" id="KW-1185">Reference proteome</keyword>
<dbReference type="Proteomes" id="UP000663866">
    <property type="component" value="Unassembled WGS sequence"/>
</dbReference>
<dbReference type="AlphaFoldDB" id="A0A820H4P9"/>
<feature type="non-terminal residue" evidence="2">
    <location>
        <position position="1"/>
    </location>
</feature>
<name>A0A820H4P9_9BILA</name>
<gene>
    <name evidence="2" type="ORF">OVN521_LOCUS30804</name>
</gene>
<reference evidence="2" key="1">
    <citation type="submission" date="2021-02" db="EMBL/GenBank/DDBJ databases">
        <authorList>
            <person name="Nowell W R."/>
        </authorList>
    </citation>
    <scope>NUCLEOTIDE SEQUENCE</scope>
</reference>
<feature type="compositionally biased region" description="Polar residues" evidence="1">
    <location>
        <begin position="33"/>
        <end position="64"/>
    </location>
</feature>
<protein>
    <submittedName>
        <fullName evidence="2">Uncharacterized protein</fullName>
    </submittedName>
</protein>
<evidence type="ECO:0000313" key="3">
    <source>
        <dbReference type="Proteomes" id="UP000663866"/>
    </source>
</evidence>
<feature type="compositionally biased region" description="Low complexity" evidence="1">
    <location>
        <begin position="17"/>
        <end position="32"/>
    </location>
</feature>
<feature type="non-terminal residue" evidence="2">
    <location>
        <position position="64"/>
    </location>
</feature>
<comment type="caution">
    <text evidence="2">The sequence shown here is derived from an EMBL/GenBank/DDBJ whole genome shotgun (WGS) entry which is preliminary data.</text>
</comment>
<accession>A0A820H4P9</accession>
<sequence length="64" mass="6705">SKSSCRLSTRIRPKTESSSSSSAATATATATTPTVHNNNQQPFEQLAHATSTSPANLSMIVKQS</sequence>
<feature type="region of interest" description="Disordered" evidence="1">
    <location>
        <begin position="1"/>
        <end position="64"/>
    </location>
</feature>
<dbReference type="EMBL" id="CAJOBG010012136">
    <property type="protein sequence ID" value="CAF4287653.1"/>
    <property type="molecule type" value="Genomic_DNA"/>
</dbReference>
<proteinExistence type="predicted"/>